<keyword evidence="3" id="KW-1185">Reference proteome</keyword>
<gene>
    <name evidence="2" type="ORF">Q8A70_14785</name>
</gene>
<name>A0ABU0YMJ5_9PROT</name>
<dbReference type="SUPFAM" id="SSF50475">
    <property type="entry name" value="FMN-binding split barrel"/>
    <property type="match status" value="1"/>
</dbReference>
<dbReference type="EMBL" id="JAUYVI010000004">
    <property type="protein sequence ID" value="MDQ7248949.1"/>
    <property type="molecule type" value="Genomic_DNA"/>
</dbReference>
<reference evidence="3" key="1">
    <citation type="submission" date="2023-08" db="EMBL/GenBank/DDBJ databases">
        <title>Rhodospirillaceae gen. nov., a novel taxon isolated from the Yangtze River Yuezi River estuary sludge.</title>
        <authorList>
            <person name="Ruan L."/>
        </authorList>
    </citation>
    <scope>NUCLEOTIDE SEQUENCE [LARGE SCALE GENOMIC DNA]</scope>
    <source>
        <strain evidence="3">R-7</strain>
    </source>
</reference>
<dbReference type="PANTHER" id="PTHR13343">
    <property type="entry name" value="CREG1 PROTEIN"/>
    <property type="match status" value="1"/>
</dbReference>
<organism evidence="2 3">
    <name type="scientific">Dongia sedimenti</name>
    <dbReference type="NCBI Taxonomy" id="3064282"/>
    <lineage>
        <taxon>Bacteria</taxon>
        <taxon>Pseudomonadati</taxon>
        <taxon>Pseudomonadota</taxon>
        <taxon>Alphaproteobacteria</taxon>
        <taxon>Rhodospirillales</taxon>
        <taxon>Dongiaceae</taxon>
        <taxon>Dongia</taxon>
    </lineage>
</organism>
<proteinExistence type="predicted"/>
<evidence type="ECO:0000313" key="3">
    <source>
        <dbReference type="Proteomes" id="UP001230156"/>
    </source>
</evidence>
<evidence type="ECO:0000313" key="2">
    <source>
        <dbReference type="EMBL" id="MDQ7248949.1"/>
    </source>
</evidence>
<accession>A0ABU0YMJ5</accession>
<evidence type="ECO:0000259" key="1">
    <source>
        <dbReference type="Pfam" id="PF13883"/>
    </source>
</evidence>
<comment type="caution">
    <text evidence="2">The sequence shown here is derived from an EMBL/GenBank/DDBJ whole genome shotgun (WGS) entry which is preliminary data.</text>
</comment>
<dbReference type="PANTHER" id="PTHR13343:SF24">
    <property type="entry name" value="OS07G0573800 PROTEIN"/>
    <property type="match status" value="1"/>
</dbReference>
<dbReference type="RefSeq" id="WP_379956428.1">
    <property type="nucleotide sequence ID" value="NZ_JAUYVI010000004.1"/>
</dbReference>
<dbReference type="Proteomes" id="UP001230156">
    <property type="component" value="Unassembled WGS sequence"/>
</dbReference>
<feature type="domain" description="CREG-like beta-barrel" evidence="1">
    <location>
        <begin position="5"/>
        <end position="144"/>
    </location>
</feature>
<dbReference type="InterPro" id="IPR012349">
    <property type="entry name" value="Split_barrel_FMN-bd"/>
</dbReference>
<dbReference type="Pfam" id="PF13883">
    <property type="entry name" value="CREG_beta-barrel"/>
    <property type="match status" value="1"/>
</dbReference>
<dbReference type="Gene3D" id="2.30.110.10">
    <property type="entry name" value="Electron Transport, Fmn-binding Protein, Chain A"/>
    <property type="match status" value="1"/>
</dbReference>
<protein>
    <submittedName>
        <fullName evidence="2">Pyridoxamine 5'-phosphate oxidase family protein</fullName>
    </submittedName>
</protein>
<sequence>MTLNHDDPATAARTLIESATRAYLGSLADRGETFPFVSLVLPGRDATGQPLLLLSDLSDHAKNLKRDPHASLLYDGTAGLAEPLTGARVTLIGRVMPADNPEDRARYLACQPSAQGYAGFGDFHLYRFEIQEALLVAGFGRIHRLQGGDLLSAVV</sequence>
<dbReference type="InterPro" id="IPR055343">
    <property type="entry name" value="CREG_beta-barrel"/>
</dbReference>